<gene>
    <name evidence="3" type="primary">yufK</name>
    <name evidence="2" type="ORF">LS41612_05465</name>
    <name evidence="3" type="ORF">NCTC10338_03677</name>
</gene>
<dbReference type="InterPro" id="IPR035289">
    <property type="entry name" value="DUF5366"/>
</dbReference>
<evidence type="ECO:0000313" key="3">
    <source>
        <dbReference type="EMBL" id="SUV18501.1"/>
    </source>
</evidence>
<keyword evidence="1" id="KW-1133">Transmembrane helix</keyword>
<accession>A0A2S0JXG3</accession>
<protein>
    <submittedName>
        <fullName evidence="3">Membrane protein YufK</fullName>
    </submittedName>
</protein>
<dbReference type="Proteomes" id="UP000238825">
    <property type="component" value="Chromosome"/>
</dbReference>
<evidence type="ECO:0000313" key="2">
    <source>
        <dbReference type="EMBL" id="AVK95759.1"/>
    </source>
</evidence>
<dbReference type="Proteomes" id="UP000255295">
    <property type="component" value="Unassembled WGS sequence"/>
</dbReference>
<feature type="transmembrane region" description="Helical" evidence="1">
    <location>
        <begin position="52"/>
        <end position="74"/>
    </location>
</feature>
<reference evidence="3 5" key="2">
    <citation type="submission" date="2018-06" db="EMBL/GenBank/DDBJ databases">
        <authorList>
            <consortium name="Pathogen Informatics"/>
            <person name="Doyle S."/>
        </authorList>
    </citation>
    <scope>NUCLEOTIDE SEQUENCE [LARGE SCALE GENOMIC DNA]</scope>
    <source>
        <strain evidence="3 5">NCTC10338</strain>
    </source>
</reference>
<keyword evidence="1" id="KW-0472">Membrane</keyword>
<dbReference type="RefSeq" id="WP_024364874.1">
    <property type="nucleotide sequence ID" value="NZ_BJNS01000024.1"/>
</dbReference>
<reference evidence="2 4" key="1">
    <citation type="submission" date="2017-03" db="EMBL/GenBank/DDBJ databases">
        <title>The whole genome sequencing and assembly of Lysinibacillus sphaericus DSM 28T strain.</title>
        <authorList>
            <person name="Lee Y.-J."/>
            <person name="Yi H."/>
            <person name="Bahn Y.-S."/>
            <person name="Kim J.F."/>
            <person name="Lee D.-W."/>
        </authorList>
    </citation>
    <scope>NUCLEOTIDE SEQUENCE [LARGE SCALE GENOMIC DNA]</scope>
    <source>
        <strain evidence="2 4">DSM 28</strain>
    </source>
</reference>
<keyword evidence="1" id="KW-0812">Transmembrane</keyword>
<feature type="transmembrane region" description="Helical" evidence="1">
    <location>
        <begin position="103"/>
        <end position="136"/>
    </location>
</feature>
<feature type="transmembrane region" description="Helical" evidence="1">
    <location>
        <begin position="148"/>
        <end position="173"/>
    </location>
</feature>
<dbReference type="Pfam" id="PF17328">
    <property type="entry name" value="DUF5366"/>
    <property type="match status" value="1"/>
</dbReference>
<organism evidence="2 4">
    <name type="scientific">Lysinibacillus sphaericus</name>
    <name type="common">Bacillus sphaericus</name>
    <dbReference type="NCBI Taxonomy" id="1421"/>
    <lineage>
        <taxon>Bacteria</taxon>
        <taxon>Bacillati</taxon>
        <taxon>Bacillota</taxon>
        <taxon>Bacilli</taxon>
        <taxon>Bacillales</taxon>
        <taxon>Bacillaceae</taxon>
        <taxon>Lysinibacillus</taxon>
    </lineage>
</organism>
<sequence length="187" mass="21101">MRNPYIYGYLPLITILLFSLTFGMYAVGEALQLFQAIGVYSGMREFLSDFELRVLLLIVFALIFFMAFSALKLVGETIHELGMLFFSKDNEGAAVSQARGGYVILFIGAMCSAFAIQSIYVLAGIFVLTVFIYFIYRIYKMSLYMSMGGTIGLLIFELFMWTLLFSLLVYVILKLYNGVLASLPFAK</sequence>
<dbReference type="EMBL" id="UFSZ01000001">
    <property type="protein sequence ID" value="SUV18501.1"/>
    <property type="molecule type" value="Genomic_DNA"/>
</dbReference>
<evidence type="ECO:0000313" key="5">
    <source>
        <dbReference type="Proteomes" id="UP000255295"/>
    </source>
</evidence>
<feature type="transmembrane region" description="Helical" evidence="1">
    <location>
        <begin position="6"/>
        <end position="31"/>
    </location>
</feature>
<dbReference type="EMBL" id="CP019980">
    <property type="protein sequence ID" value="AVK95759.1"/>
    <property type="molecule type" value="Genomic_DNA"/>
</dbReference>
<evidence type="ECO:0000256" key="1">
    <source>
        <dbReference type="SAM" id="Phobius"/>
    </source>
</evidence>
<name>A0A2S0JXG3_LYSSH</name>
<proteinExistence type="predicted"/>
<dbReference type="GeneID" id="48275638"/>
<evidence type="ECO:0000313" key="4">
    <source>
        <dbReference type="Proteomes" id="UP000238825"/>
    </source>
</evidence>
<dbReference type="AlphaFoldDB" id="A0A2S0JXG3"/>